<dbReference type="InterPro" id="IPR036852">
    <property type="entry name" value="Peptidase_S8/S53_dom_sf"/>
</dbReference>
<protein>
    <submittedName>
        <fullName evidence="14">Subtilase family</fullName>
    </submittedName>
</protein>
<keyword evidence="5 12" id="KW-0732">Signal</keyword>
<dbReference type="SUPFAM" id="SSF52743">
    <property type="entry name" value="Subtilisin-like"/>
    <property type="match status" value="1"/>
</dbReference>
<reference evidence="14 15" key="1">
    <citation type="submission" date="2015-11" db="EMBL/GenBank/DDBJ databases">
        <title>Genome sequences of Lysobacter enzymogenes strain C3 and Lysobacter antibioticus ATCC 29479.</title>
        <authorList>
            <person name="Kobayashi D.Y."/>
        </authorList>
    </citation>
    <scope>NUCLEOTIDE SEQUENCE [LARGE SCALE GENOMIC DNA]</scope>
    <source>
        <strain evidence="14 15">C3</strain>
    </source>
</reference>
<dbReference type="Pfam" id="PF00082">
    <property type="entry name" value="Peptidase_S8"/>
    <property type="match status" value="1"/>
</dbReference>
<dbReference type="PANTHER" id="PTHR43806">
    <property type="entry name" value="PEPTIDASE S8"/>
    <property type="match status" value="1"/>
</dbReference>
<dbReference type="PROSITE" id="PS51892">
    <property type="entry name" value="SUBTILASE"/>
    <property type="match status" value="1"/>
</dbReference>
<dbReference type="FunFam" id="3.40.50.200:FF:000022">
    <property type="entry name" value="Extracellular protease"/>
    <property type="match status" value="1"/>
</dbReference>
<dbReference type="InterPro" id="IPR050131">
    <property type="entry name" value="Peptidase_S8_subtilisin-like"/>
</dbReference>
<dbReference type="GO" id="GO:0005576">
    <property type="term" value="C:extracellular region"/>
    <property type="evidence" value="ECO:0007669"/>
    <property type="project" value="UniProtKB-SubCell"/>
</dbReference>
<dbReference type="AlphaFoldDB" id="A0A0S2DLZ7"/>
<dbReference type="Proteomes" id="UP000061569">
    <property type="component" value="Chromosome"/>
</dbReference>
<proteinExistence type="inferred from homology"/>
<evidence type="ECO:0000256" key="8">
    <source>
        <dbReference type="ARBA" id="ARBA00023145"/>
    </source>
</evidence>
<keyword evidence="4 10" id="KW-0645">Protease</keyword>
<dbReference type="InterPro" id="IPR000209">
    <property type="entry name" value="Peptidase_S8/S53_dom"/>
</dbReference>
<comment type="similarity">
    <text evidence="2 10 11">Belongs to the peptidase S8 family.</text>
</comment>
<feature type="active site" description="Charge relay system" evidence="9 10">
    <location>
        <position position="229"/>
    </location>
</feature>
<feature type="active site" description="Charge relay system" evidence="9 10">
    <location>
        <position position="168"/>
    </location>
</feature>
<dbReference type="Gene3D" id="3.40.50.200">
    <property type="entry name" value="Peptidase S8/S53 domain"/>
    <property type="match status" value="1"/>
</dbReference>
<evidence type="ECO:0000259" key="13">
    <source>
        <dbReference type="Pfam" id="PF00082"/>
    </source>
</evidence>
<evidence type="ECO:0000256" key="5">
    <source>
        <dbReference type="ARBA" id="ARBA00022729"/>
    </source>
</evidence>
<accession>A0A0S2DLZ7</accession>
<evidence type="ECO:0000256" key="2">
    <source>
        <dbReference type="ARBA" id="ARBA00011073"/>
    </source>
</evidence>
<gene>
    <name evidence="14" type="ORF">GLE_3849</name>
</gene>
<dbReference type="PROSITE" id="PS00138">
    <property type="entry name" value="SUBTILASE_SER"/>
    <property type="match status" value="1"/>
</dbReference>
<evidence type="ECO:0000256" key="3">
    <source>
        <dbReference type="ARBA" id="ARBA00022525"/>
    </source>
</evidence>
<dbReference type="STRING" id="69.GLE_3849"/>
<sequence>MPASSHRLNALAAATALALLGAAAPACAGQAHLAGLGDDGNRQYIVKFRGGSAPSREVAAMKAALDAAAARAGAPKLSALRAMALPGMRVVTTPGPLKRAQATALMRQLAADPNVEFVQVDGGVTVKMTPNDPQFSRQWHYADTAAGIRAPTAWNATAGAGVVVAVVDSGILSHTDLNANVLPGYDFVSAVNGRNAAECAIDGLSAGCGKSLDGDGRDANPHDAGNIPHGNHVAGTIAAVTNNGLGVAGIAHAAKIVPVRAAGSQGYNAHSDTIDAIVWASGGHVAGVPDNLNPAEVINVSLGSDIACTPAWQAGVDAAAANGALVVVAAGNGNNDVSGNVPAGCNNVVAVAATDKNGAKSSFSAWGAKIDLAAPGGDGLFNQVQSTVANNGYGAMSGTSMASPHVAGVAALVRSLAPGKTPAQVEALLKSTARPIPASKCSRGCGAGLVDAAAAVAAAQSSR</sequence>
<evidence type="ECO:0000256" key="4">
    <source>
        <dbReference type="ARBA" id="ARBA00022670"/>
    </source>
</evidence>
<evidence type="ECO:0000313" key="15">
    <source>
        <dbReference type="Proteomes" id="UP000061569"/>
    </source>
</evidence>
<comment type="subcellular location">
    <subcellularLocation>
        <location evidence="1">Secreted</location>
    </subcellularLocation>
</comment>
<dbReference type="KEGG" id="lez:GLE_3849"/>
<dbReference type="OrthoDB" id="9790784at2"/>
<dbReference type="PATRIC" id="fig|69.6.peg.3789"/>
<dbReference type="PRINTS" id="PR00723">
    <property type="entry name" value="SUBTILISIN"/>
</dbReference>
<dbReference type="InterPro" id="IPR015500">
    <property type="entry name" value="Peptidase_S8_subtilisin-rel"/>
</dbReference>
<evidence type="ECO:0000256" key="1">
    <source>
        <dbReference type="ARBA" id="ARBA00004613"/>
    </source>
</evidence>
<name>A0A0S2DLZ7_LYSEN</name>
<keyword evidence="3" id="KW-0964">Secreted</keyword>
<evidence type="ECO:0000256" key="6">
    <source>
        <dbReference type="ARBA" id="ARBA00022801"/>
    </source>
</evidence>
<feature type="domain" description="Peptidase S8/S53" evidence="13">
    <location>
        <begin position="159"/>
        <end position="448"/>
    </location>
</feature>
<evidence type="ECO:0000313" key="14">
    <source>
        <dbReference type="EMBL" id="ALN59192.1"/>
    </source>
</evidence>
<dbReference type="InterPro" id="IPR023827">
    <property type="entry name" value="Peptidase_S8_Asp-AS"/>
</dbReference>
<organism evidence="14 15">
    <name type="scientific">Lysobacter enzymogenes</name>
    <dbReference type="NCBI Taxonomy" id="69"/>
    <lineage>
        <taxon>Bacteria</taxon>
        <taxon>Pseudomonadati</taxon>
        <taxon>Pseudomonadota</taxon>
        <taxon>Gammaproteobacteria</taxon>
        <taxon>Lysobacterales</taxon>
        <taxon>Lysobacteraceae</taxon>
        <taxon>Lysobacter</taxon>
    </lineage>
</organism>
<evidence type="ECO:0000256" key="12">
    <source>
        <dbReference type="SAM" id="SignalP"/>
    </source>
</evidence>
<dbReference type="InterPro" id="IPR023828">
    <property type="entry name" value="Peptidase_S8_Ser-AS"/>
</dbReference>
<feature type="active site" description="Charge relay system" evidence="9 10">
    <location>
        <position position="400"/>
    </location>
</feature>
<evidence type="ECO:0000256" key="11">
    <source>
        <dbReference type="RuleBase" id="RU003355"/>
    </source>
</evidence>
<evidence type="ECO:0000256" key="10">
    <source>
        <dbReference type="PROSITE-ProRule" id="PRU01240"/>
    </source>
</evidence>
<feature type="chain" id="PRO_5006595421" evidence="12">
    <location>
        <begin position="29"/>
        <end position="463"/>
    </location>
</feature>
<dbReference type="GO" id="GO:0004252">
    <property type="term" value="F:serine-type endopeptidase activity"/>
    <property type="evidence" value="ECO:0007669"/>
    <property type="project" value="UniProtKB-UniRule"/>
</dbReference>
<dbReference type="PROSITE" id="PS00136">
    <property type="entry name" value="SUBTILASE_ASP"/>
    <property type="match status" value="1"/>
</dbReference>
<dbReference type="PANTHER" id="PTHR43806:SF11">
    <property type="entry name" value="CEREVISIN-RELATED"/>
    <property type="match status" value="1"/>
</dbReference>
<evidence type="ECO:0000256" key="9">
    <source>
        <dbReference type="PIRSR" id="PIRSR615500-1"/>
    </source>
</evidence>
<keyword evidence="7 10" id="KW-0720">Serine protease</keyword>
<keyword evidence="6 10" id="KW-0378">Hydrolase</keyword>
<feature type="signal peptide" evidence="12">
    <location>
        <begin position="1"/>
        <end position="28"/>
    </location>
</feature>
<keyword evidence="8" id="KW-0865">Zymogen</keyword>
<evidence type="ECO:0000256" key="7">
    <source>
        <dbReference type="ARBA" id="ARBA00022825"/>
    </source>
</evidence>
<dbReference type="EMBL" id="CP013140">
    <property type="protein sequence ID" value="ALN59192.1"/>
    <property type="molecule type" value="Genomic_DNA"/>
</dbReference>
<dbReference type="GO" id="GO:0006508">
    <property type="term" value="P:proteolysis"/>
    <property type="evidence" value="ECO:0007669"/>
    <property type="project" value="UniProtKB-KW"/>
</dbReference>